<protein>
    <submittedName>
        <fullName evidence="2">Uncharacterized protein</fullName>
    </submittedName>
</protein>
<feature type="transmembrane region" description="Helical" evidence="1">
    <location>
        <begin position="145"/>
        <end position="165"/>
    </location>
</feature>
<dbReference type="PANTHER" id="PTHR36840">
    <property type="entry name" value="BLL5714 PROTEIN"/>
    <property type="match status" value="1"/>
</dbReference>
<feature type="transmembrane region" description="Helical" evidence="1">
    <location>
        <begin position="88"/>
        <end position="106"/>
    </location>
</feature>
<feature type="transmembrane region" description="Helical" evidence="1">
    <location>
        <begin position="396"/>
        <end position="419"/>
    </location>
</feature>
<evidence type="ECO:0000256" key="1">
    <source>
        <dbReference type="SAM" id="Phobius"/>
    </source>
</evidence>
<gene>
    <name evidence="2" type="ORF">QSP1433_LOCUS12619</name>
</gene>
<dbReference type="EMBL" id="HBHK01019923">
    <property type="protein sequence ID" value="CAD9695804.1"/>
    <property type="molecule type" value="Transcribed_RNA"/>
</dbReference>
<accession>A0A7S2SC64</accession>
<keyword evidence="1" id="KW-0472">Membrane</keyword>
<feature type="transmembrane region" description="Helical" evidence="1">
    <location>
        <begin position="243"/>
        <end position="264"/>
    </location>
</feature>
<feature type="transmembrane region" description="Helical" evidence="1">
    <location>
        <begin position="325"/>
        <end position="343"/>
    </location>
</feature>
<keyword evidence="1" id="KW-0812">Transmembrane</keyword>
<organism evidence="2">
    <name type="scientific">Mucochytrium quahogii</name>
    <dbReference type="NCBI Taxonomy" id="96639"/>
    <lineage>
        <taxon>Eukaryota</taxon>
        <taxon>Sar</taxon>
        <taxon>Stramenopiles</taxon>
        <taxon>Bigyra</taxon>
        <taxon>Labyrinthulomycetes</taxon>
        <taxon>Thraustochytrida</taxon>
        <taxon>Thraustochytriidae</taxon>
        <taxon>Mucochytrium</taxon>
    </lineage>
</organism>
<name>A0A7S2SC64_9STRA</name>
<feature type="transmembrane region" description="Helical" evidence="1">
    <location>
        <begin position="59"/>
        <end position="76"/>
    </location>
</feature>
<feature type="transmembrane region" description="Helical" evidence="1">
    <location>
        <begin position="171"/>
        <end position="192"/>
    </location>
</feature>
<dbReference type="InterPro" id="IPR010640">
    <property type="entry name" value="Low_temperature_requirement_A"/>
</dbReference>
<feature type="transmembrane region" description="Helical" evidence="1">
    <location>
        <begin position="363"/>
        <end position="384"/>
    </location>
</feature>
<dbReference type="PANTHER" id="PTHR36840:SF1">
    <property type="entry name" value="BLL5714 PROTEIN"/>
    <property type="match status" value="1"/>
</dbReference>
<proteinExistence type="predicted"/>
<feature type="transmembrane region" description="Helical" evidence="1">
    <location>
        <begin position="212"/>
        <end position="231"/>
    </location>
</feature>
<dbReference type="Pfam" id="PF06772">
    <property type="entry name" value="LtrA"/>
    <property type="match status" value="1"/>
</dbReference>
<evidence type="ECO:0000313" key="2">
    <source>
        <dbReference type="EMBL" id="CAD9695804.1"/>
    </source>
</evidence>
<dbReference type="AlphaFoldDB" id="A0A7S2SC64"/>
<keyword evidence="1" id="KW-1133">Transmembrane helix</keyword>
<feature type="transmembrane region" description="Helical" evidence="1">
    <location>
        <begin position="285"/>
        <end position="305"/>
    </location>
</feature>
<reference evidence="2" key="1">
    <citation type="submission" date="2021-01" db="EMBL/GenBank/DDBJ databases">
        <authorList>
            <person name="Corre E."/>
            <person name="Pelletier E."/>
            <person name="Niang G."/>
            <person name="Scheremetjew M."/>
            <person name="Finn R."/>
            <person name="Kale V."/>
            <person name="Holt S."/>
            <person name="Cochrane G."/>
            <person name="Meng A."/>
            <person name="Brown T."/>
            <person name="Cohen L."/>
        </authorList>
    </citation>
    <scope>NUCLEOTIDE SEQUENCE</scope>
    <source>
        <strain evidence="2">NY070348D</strain>
    </source>
</reference>
<sequence length="470" mass="52916">MSSSGFRKLWSVPIVTAEWNTEYEERSADWWELFVDLIIVAAATNVADTLKEDMSWHGLVWFCIVFSLFISGMNLYSQYTTRYLDTSLLNSFFLFLYLYGTAVMVVNANVEYARTFCVGMLIQRAAVFLMQGGVFVLLARAKKHASIECFILLTSMAAILIGRFIDTDRGYAVVLIFLAVWENFYFVFIILFVRIKHHELVPLNIDHFADRVGAMVMVVLGESIVSAIINYNKLSESQRTTEYYEAMALTLLLTYAVGLIYFSIQPPRDLHALRRHAYSGIGFLFLHKVLAISLLAMGVGIKFIIDAVINPDPEESYLSRDQVWLFFGSLGIALISMILIRVLHFWGRQPSPHDPPLIKRIKYGWWGCFFILMWTPLLCGYFTLKASPDAVDPFTMLGLAVTCVFGIGIIETIITHILVSMGQDSVVPVAARSPRSIRATSYGSAGDGPMACLLSDDEENVPTIEDVNLN</sequence>
<feature type="transmembrane region" description="Helical" evidence="1">
    <location>
        <begin position="112"/>
        <end position="138"/>
    </location>
</feature>